<feature type="transmembrane region" description="Helical" evidence="1">
    <location>
        <begin position="107"/>
        <end position="128"/>
    </location>
</feature>
<name>A0AAQ3NG67_VIGMU</name>
<sequence>MIQTPANHSSRESFSCPFGVLRIVEQNNLPLFFSPSSSSQLHFHVSSHSSCQQNAQLSFPPSHLASTFSDQSQWINQSSKSTQYILYSSFLSTTGASTSSTTSTTTFYLSIILLLMIQMLNIITFLYISKLPTPYFNTLPFYIRQNSKGLTLLF</sequence>
<keyword evidence="1" id="KW-0472">Membrane</keyword>
<dbReference type="Proteomes" id="UP001374535">
    <property type="component" value="Chromosome 6"/>
</dbReference>
<keyword evidence="1" id="KW-0812">Transmembrane</keyword>
<gene>
    <name evidence="2" type="ORF">V8G54_020794</name>
</gene>
<evidence type="ECO:0000313" key="3">
    <source>
        <dbReference type="Proteomes" id="UP001374535"/>
    </source>
</evidence>
<reference evidence="2 3" key="1">
    <citation type="journal article" date="2023" name="Life. Sci Alliance">
        <title>Evolutionary insights into 3D genome organization and epigenetic landscape of Vigna mungo.</title>
        <authorList>
            <person name="Junaid A."/>
            <person name="Singh B."/>
            <person name="Bhatia S."/>
        </authorList>
    </citation>
    <scope>NUCLEOTIDE SEQUENCE [LARGE SCALE GENOMIC DNA]</scope>
    <source>
        <strain evidence="2">Urdbean</strain>
    </source>
</reference>
<protein>
    <submittedName>
        <fullName evidence="2">Uncharacterized protein</fullName>
    </submittedName>
</protein>
<keyword evidence="1" id="KW-1133">Transmembrane helix</keyword>
<dbReference type="EMBL" id="CP144695">
    <property type="protein sequence ID" value="WVZ07448.1"/>
    <property type="molecule type" value="Genomic_DNA"/>
</dbReference>
<proteinExistence type="predicted"/>
<evidence type="ECO:0000256" key="1">
    <source>
        <dbReference type="SAM" id="Phobius"/>
    </source>
</evidence>
<accession>A0AAQ3NG67</accession>
<dbReference type="AlphaFoldDB" id="A0AAQ3NG67"/>
<keyword evidence="3" id="KW-1185">Reference proteome</keyword>
<evidence type="ECO:0000313" key="2">
    <source>
        <dbReference type="EMBL" id="WVZ07448.1"/>
    </source>
</evidence>
<organism evidence="2 3">
    <name type="scientific">Vigna mungo</name>
    <name type="common">Black gram</name>
    <name type="synonym">Phaseolus mungo</name>
    <dbReference type="NCBI Taxonomy" id="3915"/>
    <lineage>
        <taxon>Eukaryota</taxon>
        <taxon>Viridiplantae</taxon>
        <taxon>Streptophyta</taxon>
        <taxon>Embryophyta</taxon>
        <taxon>Tracheophyta</taxon>
        <taxon>Spermatophyta</taxon>
        <taxon>Magnoliopsida</taxon>
        <taxon>eudicotyledons</taxon>
        <taxon>Gunneridae</taxon>
        <taxon>Pentapetalae</taxon>
        <taxon>rosids</taxon>
        <taxon>fabids</taxon>
        <taxon>Fabales</taxon>
        <taxon>Fabaceae</taxon>
        <taxon>Papilionoideae</taxon>
        <taxon>50 kb inversion clade</taxon>
        <taxon>NPAAA clade</taxon>
        <taxon>indigoferoid/millettioid clade</taxon>
        <taxon>Phaseoleae</taxon>
        <taxon>Vigna</taxon>
    </lineage>
</organism>